<dbReference type="AlphaFoldDB" id="A0A9D1N0L9"/>
<dbReference type="Proteomes" id="UP000886748">
    <property type="component" value="Unassembled WGS sequence"/>
</dbReference>
<dbReference type="SUPFAM" id="SSF52540">
    <property type="entry name" value="P-loop containing nucleoside triphosphate hydrolases"/>
    <property type="match status" value="1"/>
</dbReference>
<dbReference type="Gene3D" id="1.20.272.10">
    <property type="match status" value="1"/>
</dbReference>
<evidence type="ECO:0000256" key="6">
    <source>
        <dbReference type="ARBA" id="ARBA00022723"/>
    </source>
</evidence>
<dbReference type="SMART" id="SM00382">
    <property type="entry name" value="AAA"/>
    <property type="match status" value="1"/>
</dbReference>
<comment type="caution">
    <text evidence="14">The sequence shown here is derived from an EMBL/GenBank/DDBJ whole genome shotgun (WGS) entry which is preliminary data.</text>
</comment>
<dbReference type="NCBIfam" id="NF004046">
    <property type="entry name" value="PRK05563.1"/>
    <property type="match status" value="1"/>
</dbReference>
<dbReference type="InterPro" id="IPR045085">
    <property type="entry name" value="HLD_clamp_pol_III_gamma_tau"/>
</dbReference>
<dbReference type="GO" id="GO:0005524">
    <property type="term" value="F:ATP binding"/>
    <property type="evidence" value="ECO:0007669"/>
    <property type="project" value="UniProtKB-KW"/>
</dbReference>
<dbReference type="Gene3D" id="1.10.8.60">
    <property type="match status" value="1"/>
</dbReference>
<reference evidence="14" key="2">
    <citation type="journal article" date="2021" name="PeerJ">
        <title>Extensive microbial diversity within the chicken gut microbiome revealed by metagenomics and culture.</title>
        <authorList>
            <person name="Gilroy R."/>
            <person name="Ravi A."/>
            <person name="Getino M."/>
            <person name="Pursley I."/>
            <person name="Horton D.L."/>
            <person name="Alikhan N.F."/>
            <person name="Baker D."/>
            <person name="Gharbi K."/>
            <person name="Hall N."/>
            <person name="Watson M."/>
            <person name="Adriaenssens E.M."/>
            <person name="Foster-Nyarko E."/>
            <person name="Jarju S."/>
            <person name="Secka A."/>
            <person name="Antonio M."/>
            <person name="Oren A."/>
            <person name="Chaudhuri R.R."/>
            <person name="La Ragione R."/>
            <person name="Hildebrand F."/>
            <person name="Pallen M.J."/>
        </authorList>
    </citation>
    <scope>NUCLEOTIDE SEQUENCE</scope>
    <source>
        <strain evidence="14">CHK154-7741</strain>
    </source>
</reference>
<accession>A0A9D1N0L9</accession>
<keyword evidence="10" id="KW-0239">DNA-directed DNA polymerase</keyword>
<evidence type="ECO:0000313" key="15">
    <source>
        <dbReference type="Proteomes" id="UP000886748"/>
    </source>
</evidence>
<evidence type="ECO:0000259" key="13">
    <source>
        <dbReference type="SMART" id="SM00382"/>
    </source>
</evidence>
<evidence type="ECO:0000256" key="10">
    <source>
        <dbReference type="ARBA" id="ARBA00022932"/>
    </source>
</evidence>
<comment type="similarity">
    <text evidence="1">Belongs to the DnaX/STICHEL family.</text>
</comment>
<keyword evidence="3 14" id="KW-0808">Transferase</keyword>
<dbReference type="EMBL" id="DVOD01000035">
    <property type="protein sequence ID" value="HIU92491.1"/>
    <property type="molecule type" value="Genomic_DNA"/>
</dbReference>
<evidence type="ECO:0000256" key="9">
    <source>
        <dbReference type="ARBA" id="ARBA00022840"/>
    </source>
</evidence>
<evidence type="ECO:0000256" key="2">
    <source>
        <dbReference type="ARBA" id="ARBA00012417"/>
    </source>
</evidence>
<keyword evidence="7" id="KW-0547">Nucleotide-binding</keyword>
<keyword evidence="8" id="KW-0862">Zinc</keyword>
<dbReference type="Gene3D" id="3.40.50.300">
    <property type="entry name" value="P-loop containing nucleotide triphosphate hydrolases"/>
    <property type="match status" value="1"/>
</dbReference>
<gene>
    <name evidence="14" type="primary">dnaX</name>
    <name evidence="14" type="ORF">IAD26_05085</name>
</gene>
<dbReference type="InterPro" id="IPR050238">
    <property type="entry name" value="DNA_Rep/Repair_Clamp_Loader"/>
</dbReference>
<keyword evidence="6" id="KW-0479">Metal-binding</keyword>
<dbReference type="InterPro" id="IPR005790">
    <property type="entry name" value="DNA_polIII_delta"/>
</dbReference>
<dbReference type="InterPro" id="IPR012763">
    <property type="entry name" value="DNA_pol_III_sug/sutau_N"/>
</dbReference>
<dbReference type="GO" id="GO:0003887">
    <property type="term" value="F:DNA-directed DNA polymerase activity"/>
    <property type="evidence" value="ECO:0007669"/>
    <property type="project" value="UniProtKB-KW"/>
</dbReference>
<dbReference type="EC" id="2.7.7.7" evidence="2"/>
<dbReference type="GO" id="GO:0003677">
    <property type="term" value="F:DNA binding"/>
    <property type="evidence" value="ECO:0007669"/>
    <property type="project" value="InterPro"/>
</dbReference>
<protein>
    <recommendedName>
        <fullName evidence="2">DNA-directed DNA polymerase</fullName>
        <ecNumber evidence="2">2.7.7.7</ecNumber>
    </recommendedName>
</protein>
<keyword evidence="4 14" id="KW-0548">Nucleotidyltransferase</keyword>
<feature type="region of interest" description="Disordered" evidence="12">
    <location>
        <begin position="597"/>
        <end position="616"/>
    </location>
</feature>
<evidence type="ECO:0000256" key="4">
    <source>
        <dbReference type="ARBA" id="ARBA00022695"/>
    </source>
</evidence>
<dbReference type="FunFam" id="1.10.8.60:FF:000013">
    <property type="entry name" value="DNA polymerase III subunit gamma/tau"/>
    <property type="match status" value="1"/>
</dbReference>
<dbReference type="InterPro" id="IPR022754">
    <property type="entry name" value="DNA_pol_III_gamma-3"/>
</dbReference>
<dbReference type="InterPro" id="IPR003593">
    <property type="entry name" value="AAA+_ATPase"/>
</dbReference>
<feature type="domain" description="AAA+ ATPase" evidence="13">
    <location>
        <begin position="39"/>
        <end position="181"/>
    </location>
</feature>
<evidence type="ECO:0000313" key="14">
    <source>
        <dbReference type="EMBL" id="HIU92491.1"/>
    </source>
</evidence>
<evidence type="ECO:0000256" key="12">
    <source>
        <dbReference type="SAM" id="MobiDB-lite"/>
    </source>
</evidence>
<reference evidence="14" key="1">
    <citation type="submission" date="2020-10" db="EMBL/GenBank/DDBJ databases">
        <authorList>
            <person name="Gilroy R."/>
        </authorList>
    </citation>
    <scope>NUCLEOTIDE SEQUENCE</scope>
    <source>
        <strain evidence="14">CHK154-7741</strain>
    </source>
</reference>
<feature type="compositionally biased region" description="Polar residues" evidence="12">
    <location>
        <begin position="605"/>
        <end position="616"/>
    </location>
</feature>
<dbReference type="SUPFAM" id="SSF48019">
    <property type="entry name" value="post-AAA+ oligomerization domain-like"/>
    <property type="match status" value="1"/>
</dbReference>
<feature type="region of interest" description="Disordered" evidence="12">
    <location>
        <begin position="408"/>
        <end position="428"/>
    </location>
</feature>
<name>A0A9D1N0L9_9CLOT</name>
<sequence length="642" mass="71806">MTQRYLPLYRKYRPQTFKDLIGQENIVKALSNAINLNKISHAYLLCGPRGTGKTTTARIIAKSLNCAKGPTLEPCGECPSCKDITNSTPIDVIEIDAASNRKVEDARNILEKIQFVPVNGRFKIYIIDEVHMLTTEAFNTLLKTLEEPPENVIFILATTEPHKVLDTIISRCQRFDFRRITTEDIVARLQYICEQENISITQDALYTIARSSAGGMRDSLALLDQISVLDADKEISSDDVNEMLGRLSFETLFDLSNSILESQTQNAIELLDKVYNKGNEPFQIITNLIQFFRNMLVVKNCTDRKIAAELTQLSEAHILKLREQSEAIEPEQMLYTIERLSYYSKEIKETTNRYLWLELCIIELSSNVKYSSYAQLLERIERLEANVVSGEIKPSSVVQAPPVFKPAAAPVQAPQSTQPPMPEAQQHVEPEALKVRETEAPKPVVSELKPEPVAAEVQAPKETAASSNNAASADIATAWQGILQNIESIPSRMFFYNLSRPVELSKDGVTIAFLKEIFVKQAQDVSKNAPLKKAAMSYFNVDDINIHIKLADASDPEPQSIKPALEKLEKKQVPAAPKVNEAEEEAENAMLLKETLSPPAAKGSAYSTMTQNENTNSNDEIAENLSDQSKMVMELFNGKYIE</sequence>
<dbReference type="InterPro" id="IPR027417">
    <property type="entry name" value="P-loop_NTPase"/>
</dbReference>
<dbReference type="GO" id="GO:0046872">
    <property type="term" value="F:metal ion binding"/>
    <property type="evidence" value="ECO:0007669"/>
    <property type="project" value="UniProtKB-KW"/>
</dbReference>
<dbReference type="NCBIfam" id="TIGR02397">
    <property type="entry name" value="dnaX_nterm"/>
    <property type="match status" value="1"/>
</dbReference>
<dbReference type="InterPro" id="IPR008921">
    <property type="entry name" value="DNA_pol3_clamp-load_cplx_C"/>
</dbReference>
<dbReference type="PANTHER" id="PTHR11669:SF0">
    <property type="entry name" value="PROTEIN STICHEL-LIKE 2"/>
    <property type="match status" value="1"/>
</dbReference>
<dbReference type="GO" id="GO:0009360">
    <property type="term" value="C:DNA polymerase III complex"/>
    <property type="evidence" value="ECO:0007669"/>
    <property type="project" value="InterPro"/>
</dbReference>
<evidence type="ECO:0000256" key="8">
    <source>
        <dbReference type="ARBA" id="ARBA00022833"/>
    </source>
</evidence>
<dbReference type="NCBIfam" id="TIGR01128">
    <property type="entry name" value="holA"/>
    <property type="match status" value="1"/>
</dbReference>
<evidence type="ECO:0000256" key="5">
    <source>
        <dbReference type="ARBA" id="ARBA00022705"/>
    </source>
</evidence>
<comment type="catalytic activity">
    <reaction evidence="11">
        <text>DNA(n) + a 2'-deoxyribonucleoside 5'-triphosphate = DNA(n+1) + diphosphate</text>
        <dbReference type="Rhea" id="RHEA:22508"/>
        <dbReference type="Rhea" id="RHEA-COMP:17339"/>
        <dbReference type="Rhea" id="RHEA-COMP:17340"/>
        <dbReference type="ChEBI" id="CHEBI:33019"/>
        <dbReference type="ChEBI" id="CHEBI:61560"/>
        <dbReference type="ChEBI" id="CHEBI:173112"/>
        <dbReference type="EC" id="2.7.7.7"/>
    </reaction>
</comment>
<evidence type="ECO:0000256" key="3">
    <source>
        <dbReference type="ARBA" id="ARBA00022679"/>
    </source>
</evidence>
<dbReference type="CDD" id="cd18137">
    <property type="entry name" value="HLD_clamp_pol_III_gamma_tau"/>
    <property type="match status" value="1"/>
</dbReference>
<evidence type="ECO:0000256" key="11">
    <source>
        <dbReference type="ARBA" id="ARBA00049244"/>
    </source>
</evidence>
<keyword evidence="5" id="KW-0235">DNA replication</keyword>
<dbReference type="Pfam" id="PF13177">
    <property type="entry name" value="DNA_pol3_delta2"/>
    <property type="match status" value="1"/>
</dbReference>
<dbReference type="Pfam" id="PF22608">
    <property type="entry name" value="DNAX_ATPase_lid"/>
    <property type="match status" value="1"/>
</dbReference>
<dbReference type="PANTHER" id="PTHR11669">
    <property type="entry name" value="REPLICATION FACTOR C / DNA POLYMERASE III GAMMA-TAU SUBUNIT"/>
    <property type="match status" value="1"/>
</dbReference>
<dbReference type="GO" id="GO:0006261">
    <property type="term" value="P:DNA-templated DNA replication"/>
    <property type="evidence" value="ECO:0007669"/>
    <property type="project" value="TreeGrafter"/>
</dbReference>
<dbReference type="FunFam" id="3.40.50.300:FF:000014">
    <property type="entry name" value="DNA polymerase III subunit gamma/tau"/>
    <property type="match status" value="1"/>
</dbReference>
<evidence type="ECO:0000256" key="7">
    <source>
        <dbReference type="ARBA" id="ARBA00022741"/>
    </source>
</evidence>
<proteinExistence type="inferred from homology"/>
<keyword evidence="9" id="KW-0067">ATP-binding</keyword>
<dbReference type="Pfam" id="PF12169">
    <property type="entry name" value="DNA_pol3_gamma3"/>
    <property type="match status" value="1"/>
</dbReference>
<evidence type="ECO:0000256" key="1">
    <source>
        <dbReference type="ARBA" id="ARBA00006360"/>
    </source>
</evidence>
<dbReference type="CDD" id="cd00009">
    <property type="entry name" value="AAA"/>
    <property type="match status" value="1"/>
</dbReference>
<organism evidence="14 15">
    <name type="scientific">Candidatus Limenecus avicola</name>
    <dbReference type="NCBI Taxonomy" id="2840847"/>
    <lineage>
        <taxon>Bacteria</taxon>
        <taxon>Bacillati</taxon>
        <taxon>Bacillota</taxon>
        <taxon>Clostridia</taxon>
        <taxon>Eubacteriales</taxon>
        <taxon>Clostridiaceae</taxon>
        <taxon>Clostridiaceae incertae sedis</taxon>
        <taxon>Candidatus Limenecus</taxon>
    </lineage>
</organism>